<proteinExistence type="predicted"/>
<dbReference type="Proteomes" id="UP000688137">
    <property type="component" value="Unassembled WGS sequence"/>
</dbReference>
<name>A0A8S1P5E9_PARPR</name>
<reference evidence="1" key="1">
    <citation type="submission" date="2021-01" db="EMBL/GenBank/DDBJ databases">
        <authorList>
            <consortium name="Genoscope - CEA"/>
            <person name="William W."/>
        </authorList>
    </citation>
    <scope>NUCLEOTIDE SEQUENCE</scope>
</reference>
<evidence type="ECO:0000313" key="2">
    <source>
        <dbReference type="Proteomes" id="UP000688137"/>
    </source>
</evidence>
<gene>
    <name evidence="1" type="ORF">PPRIM_AZ9-3.1.T1060130</name>
</gene>
<evidence type="ECO:0000313" key="1">
    <source>
        <dbReference type="EMBL" id="CAD8098247.1"/>
    </source>
</evidence>
<sequence>MDLQAINSNYKNFLEEIGSYYSVVDDQEVQILRKKQDDCYQNFLDVHYEYTKCISQIDDKYSSLNKTFKFKTEKAAKSYKSCLQNKKVEDCHERTWKHLHENMKQYISLLRRIDTQTIKY</sequence>
<organism evidence="1 2">
    <name type="scientific">Paramecium primaurelia</name>
    <dbReference type="NCBI Taxonomy" id="5886"/>
    <lineage>
        <taxon>Eukaryota</taxon>
        <taxon>Sar</taxon>
        <taxon>Alveolata</taxon>
        <taxon>Ciliophora</taxon>
        <taxon>Intramacronucleata</taxon>
        <taxon>Oligohymenophorea</taxon>
        <taxon>Peniculida</taxon>
        <taxon>Parameciidae</taxon>
        <taxon>Paramecium</taxon>
    </lineage>
</organism>
<comment type="caution">
    <text evidence="1">The sequence shown here is derived from an EMBL/GenBank/DDBJ whole genome shotgun (WGS) entry which is preliminary data.</text>
</comment>
<protein>
    <submittedName>
        <fullName evidence="1">Uncharacterized protein</fullName>
    </submittedName>
</protein>
<accession>A0A8S1P5E9</accession>
<dbReference type="AlphaFoldDB" id="A0A8S1P5E9"/>
<dbReference type="EMBL" id="CAJJDM010000109">
    <property type="protein sequence ID" value="CAD8098247.1"/>
    <property type="molecule type" value="Genomic_DNA"/>
</dbReference>
<dbReference type="OMA" id="HENMKQY"/>
<keyword evidence="2" id="KW-1185">Reference proteome</keyword>